<evidence type="ECO:0000256" key="6">
    <source>
        <dbReference type="ARBA" id="ARBA00023004"/>
    </source>
</evidence>
<keyword evidence="5 11" id="KW-0812">Transmembrane</keyword>
<keyword evidence="6" id="KW-0408">Iron</keyword>
<evidence type="ECO:0000256" key="9">
    <source>
        <dbReference type="ARBA" id="ARBA00023136"/>
    </source>
</evidence>
<feature type="signal peptide" evidence="13">
    <location>
        <begin position="1"/>
        <end position="22"/>
    </location>
</feature>
<dbReference type="InterPro" id="IPR012910">
    <property type="entry name" value="Plug_dom"/>
</dbReference>
<dbReference type="PANTHER" id="PTHR32552">
    <property type="entry name" value="FERRICHROME IRON RECEPTOR-RELATED"/>
    <property type="match status" value="1"/>
</dbReference>
<keyword evidence="8" id="KW-0798">TonB box</keyword>
<evidence type="ECO:0000256" key="7">
    <source>
        <dbReference type="ARBA" id="ARBA00023065"/>
    </source>
</evidence>
<keyword evidence="9 11" id="KW-0472">Membrane</keyword>
<dbReference type="InterPro" id="IPR036942">
    <property type="entry name" value="Beta-barrel_TonB_sf"/>
</dbReference>
<gene>
    <name evidence="15" type="ORF">GCM10022407_33520</name>
</gene>
<dbReference type="RefSeq" id="WP_345126167.1">
    <property type="nucleotide sequence ID" value="NZ_BAABDI010000028.1"/>
</dbReference>
<proteinExistence type="inferred from homology"/>
<dbReference type="Gene3D" id="2.170.130.10">
    <property type="entry name" value="TonB-dependent receptor, plug domain"/>
    <property type="match status" value="1"/>
</dbReference>
<dbReference type="Pfam" id="PF13715">
    <property type="entry name" value="CarbopepD_reg_2"/>
    <property type="match status" value="1"/>
</dbReference>
<comment type="caution">
    <text evidence="15">The sequence shown here is derived from an EMBL/GenBank/DDBJ whole genome shotgun (WGS) entry which is preliminary data.</text>
</comment>
<dbReference type="SUPFAM" id="SSF49464">
    <property type="entry name" value="Carboxypeptidase regulatory domain-like"/>
    <property type="match status" value="1"/>
</dbReference>
<feature type="domain" description="TonB-dependent receptor plug" evidence="14">
    <location>
        <begin position="119"/>
        <end position="252"/>
    </location>
</feature>
<dbReference type="InterPro" id="IPR008969">
    <property type="entry name" value="CarboxyPept-like_regulatory"/>
</dbReference>
<keyword evidence="2 11" id="KW-0813">Transport</keyword>
<keyword evidence="10 11" id="KW-0998">Cell outer membrane</keyword>
<evidence type="ECO:0000256" key="8">
    <source>
        <dbReference type="ARBA" id="ARBA00023077"/>
    </source>
</evidence>
<dbReference type="PANTHER" id="PTHR32552:SF81">
    <property type="entry name" value="TONB-DEPENDENT OUTER MEMBRANE RECEPTOR"/>
    <property type="match status" value="1"/>
</dbReference>
<dbReference type="SUPFAM" id="SSF56935">
    <property type="entry name" value="Porins"/>
    <property type="match status" value="1"/>
</dbReference>
<evidence type="ECO:0000256" key="2">
    <source>
        <dbReference type="ARBA" id="ARBA00022448"/>
    </source>
</evidence>
<evidence type="ECO:0000256" key="4">
    <source>
        <dbReference type="ARBA" id="ARBA00022496"/>
    </source>
</evidence>
<evidence type="ECO:0000256" key="11">
    <source>
        <dbReference type="PROSITE-ProRule" id="PRU01360"/>
    </source>
</evidence>
<dbReference type="EMBL" id="BAABDI010000028">
    <property type="protein sequence ID" value="GAA3985943.1"/>
    <property type="molecule type" value="Genomic_DNA"/>
</dbReference>
<evidence type="ECO:0000256" key="5">
    <source>
        <dbReference type="ARBA" id="ARBA00022692"/>
    </source>
</evidence>
<dbReference type="InterPro" id="IPR037066">
    <property type="entry name" value="Plug_dom_sf"/>
</dbReference>
<organism evidence="15 16">
    <name type="scientific">Hymenobacter antarcticus</name>
    <dbReference type="NCBI Taxonomy" id="486270"/>
    <lineage>
        <taxon>Bacteria</taxon>
        <taxon>Pseudomonadati</taxon>
        <taxon>Bacteroidota</taxon>
        <taxon>Cytophagia</taxon>
        <taxon>Cytophagales</taxon>
        <taxon>Hymenobacteraceae</taxon>
        <taxon>Hymenobacter</taxon>
    </lineage>
</organism>
<evidence type="ECO:0000256" key="12">
    <source>
        <dbReference type="SAM" id="MobiDB-lite"/>
    </source>
</evidence>
<feature type="region of interest" description="Disordered" evidence="12">
    <location>
        <begin position="439"/>
        <end position="459"/>
    </location>
</feature>
<accession>A0ABP7QPQ7</accession>
<keyword evidence="4" id="KW-0410">Iron transport</keyword>
<comment type="subcellular location">
    <subcellularLocation>
        <location evidence="1 11">Cell outer membrane</location>
        <topology evidence="1 11">Multi-pass membrane protein</topology>
    </subcellularLocation>
</comment>
<dbReference type="InterPro" id="IPR039426">
    <property type="entry name" value="TonB-dep_rcpt-like"/>
</dbReference>
<keyword evidence="16" id="KW-1185">Reference proteome</keyword>
<comment type="similarity">
    <text evidence="11">Belongs to the TonB-dependent receptor family.</text>
</comment>
<dbReference type="Pfam" id="PF07715">
    <property type="entry name" value="Plug"/>
    <property type="match status" value="1"/>
</dbReference>
<dbReference type="Gene3D" id="2.60.40.1120">
    <property type="entry name" value="Carboxypeptidase-like, regulatory domain"/>
    <property type="match status" value="1"/>
</dbReference>
<keyword evidence="13" id="KW-0732">Signal</keyword>
<evidence type="ECO:0000256" key="3">
    <source>
        <dbReference type="ARBA" id="ARBA00022452"/>
    </source>
</evidence>
<dbReference type="NCBIfam" id="TIGR04056">
    <property type="entry name" value="OMP_RagA_SusC"/>
    <property type="match status" value="1"/>
</dbReference>
<sequence length="1042" mass="111392">MKTQYWLLLLLLGVLLAPPGWAQTARPVTGLVTAATDQSPLPGVTVLVKGTTTGSTTGADGRYAVSAAPGATLVFSFIGYASQERAVGADGAVDIVLKESTAALDEVIVTSLGIKQERREVNYGAQQVSGEAIIDTRQSNIVNALQGKVAGVSITSSGGAPGEGSSIVIRGGNSLDGDNQPLFVIDGVIMDNSSFAESTVPGGGSGFNGLLGRSAGTPNRASDINPEDVASMTVLKGPAASALYGLRAGNGAVIITTKKGSAGRTAITYRTQYSIDEVNRLPTLQNVYKQGTGGVFDPSVRTSWGPRFGPNETVYDNLGNFFEKGRNFQNYLTLSGGTEKATFFLSASNLTQTGIVPNSTYDKSSVRLSGTVQLSPKLTAGASANYINSGGERPFQGQGLFGNSAQPSGFYLSLLNWPRNDDARIYENPDGTRRRLLGAATSGGDPDNPYFSAERNPQSDRTNRLLSNVTLGYTPTKWLNFNYVLGNDFYQERTRSVRAVGTSQVGNEFGGLAESVNFNQIVNSNLVATLTHQFSENFRGSLLLGNSLELNENKTNDFIGTFFQNPTFVSVNNTTVRNVLQRFSQRAIIGNFARVNLDLFRQVTVEVSGRYDRSSTLPRPDVGKIFGKGFGYGSAAVGWEFSRTLNLDQNPILSYGKLRASIAQVGKDTGPYRVVSPLTTNTFIGGGFRNGFFGSNPLLRPEQTRSYELGLDLQFFKNRLRLDGAVYRQTTTDQLIAPRVSQSTGFILQYLNGGTVVNEGLEISLSGTPVRQPNGLTWDIGANFFTNRNSSELPVGLGIVAQSDASVSDYVQGAAFPGRPISGIAGSDLVRAPDGQVLINANGYPSLNPAFTYLGNRAPDFTTQITNTLSYKKLVLTFLWDFRKGGKVYNGNAQYATRIGQSERTLDRYQNIVINGVVAVTDPSGTVTYVPNTRAVEATQTYYRDILGAAGGLFVEDVNWARLRYATLTYGLPMKWLGNSKVVKGVELSVTGRNLLLFTNYTGSDPEVAAAGSGVRGGGSGGFDYGGVPATRGVDMAVRATF</sequence>
<reference evidence="16" key="1">
    <citation type="journal article" date="2019" name="Int. J. Syst. Evol. Microbiol.">
        <title>The Global Catalogue of Microorganisms (GCM) 10K type strain sequencing project: providing services to taxonomists for standard genome sequencing and annotation.</title>
        <authorList>
            <consortium name="The Broad Institute Genomics Platform"/>
            <consortium name="The Broad Institute Genome Sequencing Center for Infectious Disease"/>
            <person name="Wu L."/>
            <person name="Ma J."/>
        </authorList>
    </citation>
    <scope>NUCLEOTIDE SEQUENCE [LARGE SCALE GENOMIC DNA]</scope>
    <source>
        <strain evidence="16">JCM 17217</strain>
    </source>
</reference>
<dbReference type="Gene3D" id="2.40.170.20">
    <property type="entry name" value="TonB-dependent receptor, beta-barrel domain"/>
    <property type="match status" value="1"/>
</dbReference>
<dbReference type="Proteomes" id="UP001501556">
    <property type="component" value="Unassembled WGS sequence"/>
</dbReference>
<evidence type="ECO:0000313" key="15">
    <source>
        <dbReference type="EMBL" id="GAA3985943.1"/>
    </source>
</evidence>
<name>A0ABP7QPQ7_9BACT</name>
<evidence type="ECO:0000313" key="16">
    <source>
        <dbReference type="Proteomes" id="UP001501556"/>
    </source>
</evidence>
<feature type="chain" id="PRO_5045982221" evidence="13">
    <location>
        <begin position="23"/>
        <end position="1042"/>
    </location>
</feature>
<dbReference type="InterPro" id="IPR023997">
    <property type="entry name" value="TonB-dep_OMP_SusC/RagA_CS"/>
</dbReference>
<evidence type="ECO:0000259" key="14">
    <source>
        <dbReference type="Pfam" id="PF07715"/>
    </source>
</evidence>
<dbReference type="PROSITE" id="PS52016">
    <property type="entry name" value="TONB_DEPENDENT_REC_3"/>
    <property type="match status" value="1"/>
</dbReference>
<protein>
    <submittedName>
        <fullName evidence="15">SusC/RagA family TonB-linked outer membrane protein</fullName>
    </submittedName>
</protein>
<evidence type="ECO:0000256" key="1">
    <source>
        <dbReference type="ARBA" id="ARBA00004571"/>
    </source>
</evidence>
<dbReference type="NCBIfam" id="TIGR04057">
    <property type="entry name" value="SusC_RagA_signa"/>
    <property type="match status" value="1"/>
</dbReference>
<keyword evidence="3 11" id="KW-1134">Transmembrane beta strand</keyword>
<dbReference type="InterPro" id="IPR023996">
    <property type="entry name" value="TonB-dep_OMP_SusC/RagA"/>
</dbReference>
<evidence type="ECO:0000256" key="13">
    <source>
        <dbReference type="SAM" id="SignalP"/>
    </source>
</evidence>
<keyword evidence="7" id="KW-0406">Ion transport</keyword>
<evidence type="ECO:0000256" key="10">
    <source>
        <dbReference type="ARBA" id="ARBA00023237"/>
    </source>
</evidence>